<dbReference type="InterPro" id="IPR000551">
    <property type="entry name" value="MerR-type_HTH_dom"/>
</dbReference>
<feature type="region of interest" description="Disordered" evidence="2">
    <location>
        <begin position="92"/>
        <end position="155"/>
    </location>
</feature>
<comment type="caution">
    <text evidence="4">The sequence shown here is derived from an EMBL/GenBank/DDBJ whole genome shotgun (WGS) entry which is preliminary data.</text>
</comment>
<dbReference type="PANTHER" id="PTHR30204">
    <property type="entry name" value="REDOX-CYCLING DRUG-SENSING TRANSCRIPTIONAL ACTIVATOR SOXR"/>
    <property type="match status" value="1"/>
</dbReference>
<evidence type="ECO:0000313" key="4">
    <source>
        <dbReference type="EMBL" id="CAI8022212.1"/>
    </source>
</evidence>
<dbReference type="GO" id="GO:0003677">
    <property type="term" value="F:DNA binding"/>
    <property type="evidence" value="ECO:0007669"/>
    <property type="project" value="UniProtKB-KW"/>
</dbReference>
<dbReference type="EMBL" id="CASHTH010001945">
    <property type="protein sequence ID" value="CAI8022212.1"/>
    <property type="molecule type" value="Genomic_DNA"/>
</dbReference>
<protein>
    <submittedName>
        <fullName evidence="4">Heat shock protein HspR</fullName>
    </submittedName>
</protein>
<sequence length="155" mass="17103">MISAVAELFEIHPQTLRLYEREGLLRPSRTEGNTRVYTDDDLEQLQTILNLRELGVNLAGVDIILNMRGKMQRMQEEITQFTEFIHRELSREDNALSERAKNALVRLPRRDMVPAGSRPPSSNSPGSNSPGSNSPGSNSDAGSAPGVSPSRSRSS</sequence>
<dbReference type="Pfam" id="PF13411">
    <property type="entry name" value="MerR_1"/>
    <property type="match status" value="1"/>
</dbReference>
<dbReference type="InterPro" id="IPR047057">
    <property type="entry name" value="MerR_fam"/>
</dbReference>
<feature type="domain" description="HTH merR-type" evidence="3">
    <location>
        <begin position="1"/>
        <end position="67"/>
    </location>
</feature>
<evidence type="ECO:0000313" key="5">
    <source>
        <dbReference type="Proteomes" id="UP001174909"/>
    </source>
</evidence>
<dbReference type="CDD" id="cd04766">
    <property type="entry name" value="HTH_HspR"/>
    <property type="match status" value="1"/>
</dbReference>
<evidence type="ECO:0000259" key="3">
    <source>
        <dbReference type="PROSITE" id="PS50937"/>
    </source>
</evidence>
<dbReference type="GO" id="GO:0003700">
    <property type="term" value="F:DNA-binding transcription factor activity"/>
    <property type="evidence" value="ECO:0007669"/>
    <property type="project" value="InterPro"/>
</dbReference>
<dbReference type="AlphaFoldDB" id="A0AA35WQ54"/>
<accession>A0AA35WQ54</accession>
<dbReference type="SUPFAM" id="SSF46955">
    <property type="entry name" value="Putative DNA-binding domain"/>
    <property type="match status" value="1"/>
</dbReference>
<dbReference type="Proteomes" id="UP001174909">
    <property type="component" value="Unassembled WGS sequence"/>
</dbReference>
<dbReference type="PANTHER" id="PTHR30204:SF58">
    <property type="entry name" value="HTH-TYPE TRANSCRIPTIONAL REGULATOR YFMP"/>
    <property type="match status" value="1"/>
</dbReference>
<keyword evidence="4" id="KW-0346">Stress response</keyword>
<name>A0AA35WQ54_GEOBA</name>
<dbReference type="Gene3D" id="1.10.1660.10">
    <property type="match status" value="1"/>
</dbReference>
<dbReference type="PROSITE" id="PS50937">
    <property type="entry name" value="HTH_MERR_2"/>
    <property type="match status" value="1"/>
</dbReference>
<gene>
    <name evidence="4" type="ORF">GBAR_LOCUS13062</name>
</gene>
<dbReference type="SMART" id="SM00422">
    <property type="entry name" value="HTH_MERR"/>
    <property type="match status" value="1"/>
</dbReference>
<dbReference type="InterPro" id="IPR009061">
    <property type="entry name" value="DNA-bd_dom_put_sf"/>
</dbReference>
<reference evidence="4" key="1">
    <citation type="submission" date="2023-03" db="EMBL/GenBank/DDBJ databases">
        <authorList>
            <person name="Steffen K."/>
            <person name="Cardenas P."/>
        </authorList>
    </citation>
    <scope>NUCLEOTIDE SEQUENCE</scope>
</reference>
<organism evidence="4 5">
    <name type="scientific">Geodia barretti</name>
    <name type="common">Barrett's horny sponge</name>
    <dbReference type="NCBI Taxonomy" id="519541"/>
    <lineage>
        <taxon>Eukaryota</taxon>
        <taxon>Metazoa</taxon>
        <taxon>Porifera</taxon>
        <taxon>Demospongiae</taxon>
        <taxon>Heteroscleromorpha</taxon>
        <taxon>Tetractinellida</taxon>
        <taxon>Astrophorina</taxon>
        <taxon>Geodiidae</taxon>
        <taxon>Geodia</taxon>
    </lineage>
</organism>
<evidence type="ECO:0000256" key="2">
    <source>
        <dbReference type="SAM" id="MobiDB-lite"/>
    </source>
</evidence>
<feature type="compositionally biased region" description="Basic and acidic residues" evidence="2">
    <location>
        <begin position="92"/>
        <end position="101"/>
    </location>
</feature>
<proteinExistence type="predicted"/>
<keyword evidence="5" id="KW-1185">Reference proteome</keyword>
<keyword evidence="1" id="KW-0238">DNA-binding</keyword>
<evidence type="ECO:0000256" key="1">
    <source>
        <dbReference type="ARBA" id="ARBA00023125"/>
    </source>
</evidence>
<feature type="compositionally biased region" description="Low complexity" evidence="2">
    <location>
        <begin position="114"/>
        <end position="146"/>
    </location>
</feature>